<name>A0A7U7J419_9GAMM</name>
<reference evidence="2 3" key="1">
    <citation type="journal article" date="2014" name="ISME J.">
        <title>Candidatus Competibacter-lineage genomes retrieved from metagenomes reveal functional metabolic diversity.</title>
        <authorList>
            <person name="McIlroy S.J."/>
            <person name="Albertsen M."/>
            <person name="Andresen E.K."/>
            <person name="Saunders A.M."/>
            <person name="Kristiansen R."/>
            <person name="Stokholm-Bjerregaard M."/>
            <person name="Nielsen K.L."/>
            <person name="Nielsen P.H."/>
        </authorList>
    </citation>
    <scope>NUCLEOTIDE SEQUENCE [LARGE SCALE GENOMIC DNA]</scope>
    <source>
        <strain evidence="2 3">Run_B_J11</strain>
    </source>
</reference>
<dbReference type="PANTHER" id="PTHR36966">
    <property type="entry name" value="REP-ASSOCIATED TYROSINE TRANSPOSASE"/>
    <property type="match status" value="1"/>
</dbReference>
<dbReference type="AlphaFoldDB" id="A0A7U7J419"/>
<comment type="caution">
    <text evidence="2">The sequence shown here is derived from an EMBL/GenBank/DDBJ whole genome shotgun (WGS) entry which is preliminary data.</text>
</comment>
<dbReference type="InterPro" id="IPR036515">
    <property type="entry name" value="Transposase_17_sf"/>
</dbReference>
<feature type="domain" description="Transposase IS200-like" evidence="1">
    <location>
        <begin position="9"/>
        <end position="132"/>
    </location>
</feature>
<dbReference type="Gene3D" id="3.30.70.1290">
    <property type="entry name" value="Transposase IS200-like"/>
    <property type="match status" value="1"/>
</dbReference>
<proteinExistence type="predicted"/>
<dbReference type="RefSeq" id="WP_034435512.1">
    <property type="nucleotide sequence ID" value="NZ_CBTK010000278.1"/>
</dbReference>
<protein>
    <recommendedName>
        <fullName evidence="1">Transposase IS200-like domain-containing protein</fullName>
    </recommendedName>
</protein>
<dbReference type="NCBIfam" id="NF047646">
    <property type="entry name" value="REP_Tyr_transpos"/>
    <property type="match status" value="1"/>
</dbReference>
<dbReference type="InterPro" id="IPR052715">
    <property type="entry name" value="RAYT_transposase"/>
</dbReference>
<dbReference type="OrthoDB" id="9794403at2"/>
<accession>A0A7U7J419</accession>
<dbReference type="PANTHER" id="PTHR36966:SF1">
    <property type="entry name" value="REP-ASSOCIATED TYROSINE TRANSPOSASE"/>
    <property type="match status" value="1"/>
</dbReference>
<dbReference type="SMART" id="SM01321">
    <property type="entry name" value="Y1_Tnp"/>
    <property type="match status" value="1"/>
</dbReference>
<dbReference type="GO" id="GO:0004803">
    <property type="term" value="F:transposase activity"/>
    <property type="evidence" value="ECO:0007669"/>
    <property type="project" value="InterPro"/>
</dbReference>
<dbReference type="GO" id="GO:0043565">
    <property type="term" value="F:sequence-specific DNA binding"/>
    <property type="evidence" value="ECO:0007669"/>
    <property type="project" value="TreeGrafter"/>
</dbReference>
<dbReference type="Proteomes" id="UP000019184">
    <property type="component" value="Unassembled WGS sequence"/>
</dbReference>
<dbReference type="SUPFAM" id="SSF143422">
    <property type="entry name" value="Transposase IS200-like"/>
    <property type="match status" value="1"/>
</dbReference>
<evidence type="ECO:0000259" key="1">
    <source>
        <dbReference type="SMART" id="SM01321"/>
    </source>
</evidence>
<gene>
    <name evidence="2" type="ORF">BN874_610002</name>
</gene>
<dbReference type="Pfam" id="PF01797">
    <property type="entry name" value="Y1_Tnp"/>
    <property type="match status" value="1"/>
</dbReference>
<sequence>MPHYIRAYVPGGSYFFTVALLERHRCLLTEHVDALRAAFISVWRQRPFHINAIVVLPDHLHCLWTLPPDDADYSTRWRLIKTSFARTLAPGERLSDRRQKKGERGIWQRRFWEHTIRDQRDFNIHCDYIHYNPVKHGYVARVADWPHSSFQRFVENGTYPLDWAGDPETIAATGFGE</sequence>
<dbReference type="GO" id="GO:0006313">
    <property type="term" value="P:DNA transposition"/>
    <property type="evidence" value="ECO:0007669"/>
    <property type="project" value="InterPro"/>
</dbReference>
<organism evidence="2 3">
    <name type="scientific">Candidatus Contendobacter odensis Run_B_J11</name>
    <dbReference type="NCBI Taxonomy" id="1400861"/>
    <lineage>
        <taxon>Bacteria</taxon>
        <taxon>Pseudomonadati</taxon>
        <taxon>Pseudomonadota</taxon>
        <taxon>Gammaproteobacteria</taxon>
        <taxon>Candidatus Competibacteraceae</taxon>
        <taxon>Candidatus Contendibacter</taxon>
    </lineage>
</organism>
<evidence type="ECO:0000313" key="2">
    <source>
        <dbReference type="EMBL" id="CDH46791.1"/>
    </source>
</evidence>
<evidence type="ECO:0000313" key="3">
    <source>
        <dbReference type="Proteomes" id="UP000019184"/>
    </source>
</evidence>
<dbReference type="EMBL" id="CBTK010000278">
    <property type="protein sequence ID" value="CDH46791.1"/>
    <property type="molecule type" value="Genomic_DNA"/>
</dbReference>
<dbReference type="InterPro" id="IPR002686">
    <property type="entry name" value="Transposase_17"/>
</dbReference>
<keyword evidence="3" id="KW-1185">Reference proteome</keyword>